<accession>A0A5N5U3Z2</accession>
<dbReference type="Proteomes" id="UP000326865">
    <property type="component" value="Unassembled WGS sequence"/>
</dbReference>
<dbReference type="EMBL" id="QJOW01000001">
    <property type="protein sequence ID" value="KAB7518576.1"/>
    <property type="molecule type" value="Genomic_DNA"/>
</dbReference>
<comment type="similarity">
    <text evidence="1">Belongs to the protein kinase superfamily. ADCK protein kinase family.</text>
</comment>
<dbReference type="PANTHER" id="PTHR10566:SF113">
    <property type="entry name" value="PROTEIN ACTIVITY OF BC1 COMPLEX KINASE 7, CHLOROPLASTIC"/>
    <property type="match status" value="1"/>
</dbReference>
<sequence length="568" mass="62972">MSASDPVDDPEPNRRRTLRRFVAVIRAFLPLALAFARDRRRFFLFGRRRAVTVEDQQRRAAYLLEVLLNLGPTFVKVGQILSTRPDVLPPAYIEELSSLQDEVPPEPWESIRPVFEAALGPVDEAFDDFDRAAMSGASLGQVYTATYEGEPVAVKVLRPNIRERVESDLIVVETLLPLLLRFAPPGQQFTMENLADEFASTIRGEMDYEAEADRLNEVRDNFSDDPEVTVPAVVDDRSTTRVLTMEYVEGTKITDVSTLESKGLDPTEVVERLARIYFQMIVEDGIFHADPHPGNLSVLDNGSIVFYDFGVVGRLSQARRDQILDFYVGLATDDIDRVIDAFIDMGALDPDVDRELMKEVFGLVIQQLQGQPFEQEQIQQYIREFQAAVGDISDFPFRLPQDLALIVRVATVLEGVTRTLDEEFDFIETVTDLVKEKGVDDLGATDIARDEIEALVRTTAEAFVHVPAKSETTLSTVVRGDTALTFLYREDPTILRKLVARVSLGIGVGVSGLATSALVAFGAPVAAGGMALATAGGGVVLWRSFRRSRNRTVAAGAKVAERSVTRKR</sequence>
<evidence type="ECO:0000313" key="4">
    <source>
        <dbReference type="EMBL" id="KAB7512651.1"/>
    </source>
</evidence>
<proteinExistence type="inferred from homology"/>
<dbReference type="InterPro" id="IPR011009">
    <property type="entry name" value="Kinase-like_dom_sf"/>
</dbReference>
<evidence type="ECO:0000313" key="8">
    <source>
        <dbReference type="Proteomes" id="UP000326302"/>
    </source>
</evidence>
<dbReference type="PANTHER" id="PTHR10566">
    <property type="entry name" value="CHAPERONE-ACTIVITY OF BC1 COMPLEX CABC1 -RELATED"/>
    <property type="match status" value="1"/>
</dbReference>
<dbReference type="AlphaFoldDB" id="A0A5N5U3Z2"/>
<dbReference type="OrthoDB" id="8087at2157"/>
<dbReference type="Proteomes" id="UP000326207">
    <property type="component" value="Unassembled WGS sequence"/>
</dbReference>
<gene>
    <name evidence="4" type="ORF">DM867_12075</name>
    <name evidence="6" type="ORF">DMP03_04275</name>
    <name evidence="5" type="ORF">DP108_11180</name>
</gene>
<dbReference type="SUPFAM" id="SSF56112">
    <property type="entry name" value="Protein kinase-like (PK-like)"/>
    <property type="match status" value="1"/>
</dbReference>
<dbReference type="InterPro" id="IPR050154">
    <property type="entry name" value="UbiB_kinase"/>
</dbReference>
<keyword evidence="2" id="KW-0472">Membrane</keyword>
<dbReference type="InterPro" id="IPR004147">
    <property type="entry name" value="ABC1_dom"/>
</dbReference>
<feature type="transmembrane region" description="Helical" evidence="2">
    <location>
        <begin position="20"/>
        <end position="37"/>
    </location>
</feature>
<dbReference type="RefSeq" id="WP_152119458.1">
    <property type="nucleotide sequence ID" value="NZ_QJOW01000001.1"/>
</dbReference>
<feature type="transmembrane region" description="Helical" evidence="2">
    <location>
        <begin position="525"/>
        <end position="542"/>
    </location>
</feature>
<evidence type="ECO:0000313" key="9">
    <source>
        <dbReference type="Proteomes" id="UP000326865"/>
    </source>
</evidence>
<accession>A0A5N5UII9</accession>
<keyword evidence="4" id="KW-0808">Transferase</keyword>
<comment type="caution">
    <text evidence="4">The sequence shown here is derived from an EMBL/GenBank/DDBJ whole genome shotgun (WGS) entry which is preliminary data.</text>
</comment>
<keyword evidence="2" id="KW-1133">Transmembrane helix</keyword>
<dbReference type="EMBL" id="QKKZ01000007">
    <property type="protein sequence ID" value="KAB7512651.1"/>
    <property type="molecule type" value="Genomic_DNA"/>
</dbReference>
<protein>
    <submittedName>
        <fullName evidence="4">AarF/ABC1/UbiB kinase family protein</fullName>
    </submittedName>
</protein>
<evidence type="ECO:0000256" key="2">
    <source>
        <dbReference type="SAM" id="Phobius"/>
    </source>
</evidence>
<dbReference type="Proteomes" id="UP000326302">
    <property type="component" value="Unassembled WGS sequence"/>
</dbReference>
<feature type="domain" description="ABC1 atypical kinase-like" evidence="3">
    <location>
        <begin position="99"/>
        <end position="339"/>
    </location>
</feature>
<name>A0A5N5U3Z2_9EURY</name>
<reference evidence="7 8" key="1">
    <citation type="submission" date="2019-10" db="EMBL/GenBank/DDBJ databases">
        <title>Unraveling microbial dark matter from salterns through culturing: the case of the genus Halosegnis.</title>
        <authorList>
            <person name="Duran-Viseras A."/>
            <person name="Andrei A.-S."/>
            <person name="Vera-Gargallo B."/>
            <person name="Ghai R."/>
            <person name="Sanchez-Porro C."/>
            <person name="Ventosa A."/>
        </authorList>
    </citation>
    <scope>NUCLEOTIDE SEQUENCE [LARGE SCALE GENOMIC DNA]</scope>
    <source>
        <strain evidence="6 8">F17-44</strain>
        <strain evidence="4 9">F18-79</strain>
        <strain evidence="5 7">F19-13</strain>
    </source>
</reference>
<evidence type="ECO:0000256" key="1">
    <source>
        <dbReference type="ARBA" id="ARBA00009670"/>
    </source>
</evidence>
<keyword evidence="4" id="KW-0418">Kinase</keyword>
<evidence type="ECO:0000313" key="7">
    <source>
        <dbReference type="Proteomes" id="UP000326207"/>
    </source>
</evidence>
<evidence type="ECO:0000313" key="6">
    <source>
        <dbReference type="EMBL" id="KAB7518576.1"/>
    </source>
</evidence>
<dbReference type="Gene3D" id="1.10.510.10">
    <property type="entry name" value="Transferase(Phosphotransferase) domain 1"/>
    <property type="match status" value="1"/>
</dbReference>
<dbReference type="GO" id="GO:0016301">
    <property type="term" value="F:kinase activity"/>
    <property type="evidence" value="ECO:0007669"/>
    <property type="project" value="UniProtKB-KW"/>
</dbReference>
<organism evidence="4 9">
    <name type="scientific">Halosegnis rubeus</name>
    <dbReference type="NCBI Taxonomy" id="2212850"/>
    <lineage>
        <taxon>Archaea</taxon>
        <taxon>Methanobacteriati</taxon>
        <taxon>Methanobacteriota</taxon>
        <taxon>Stenosarchaea group</taxon>
        <taxon>Halobacteria</taxon>
        <taxon>Halobacteriales</taxon>
        <taxon>Natronomonadaceae</taxon>
        <taxon>Halosegnis</taxon>
    </lineage>
</organism>
<keyword evidence="2" id="KW-0812">Transmembrane</keyword>
<dbReference type="Pfam" id="PF03109">
    <property type="entry name" value="ABC1"/>
    <property type="match status" value="1"/>
</dbReference>
<evidence type="ECO:0000259" key="3">
    <source>
        <dbReference type="Pfam" id="PF03109"/>
    </source>
</evidence>
<keyword evidence="9" id="KW-1185">Reference proteome</keyword>
<dbReference type="EMBL" id="QMDY01000007">
    <property type="protein sequence ID" value="KAB7515523.1"/>
    <property type="molecule type" value="Genomic_DNA"/>
</dbReference>
<accession>A0A5N5UA76</accession>
<evidence type="ECO:0000313" key="5">
    <source>
        <dbReference type="EMBL" id="KAB7515523.1"/>
    </source>
</evidence>
<dbReference type="CDD" id="cd05121">
    <property type="entry name" value="ABC1_ADCK3-like"/>
    <property type="match status" value="1"/>
</dbReference>